<dbReference type="SUPFAM" id="SSF54523">
    <property type="entry name" value="Pili subunits"/>
    <property type="match status" value="1"/>
</dbReference>
<reference evidence="2 3" key="1">
    <citation type="submission" date="2019-05" db="EMBL/GenBank/DDBJ databases">
        <authorList>
            <person name="Pankratov T."/>
            <person name="Grouzdev D."/>
        </authorList>
    </citation>
    <scope>NUCLEOTIDE SEQUENCE [LARGE SCALE GENOMIC DNA]</scope>
    <source>
        <strain evidence="2 3">KEBCLARHB70R</strain>
    </source>
</reference>
<dbReference type="Proteomes" id="UP000305654">
    <property type="component" value="Unassembled WGS sequence"/>
</dbReference>
<gene>
    <name evidence="2" type="primary">gspH</name>
    <name evidence="2" type="ORF">FE263_14370</name>
</gene>
<accession>A0A5R9J1Z2</accession>
<dbReference type="RefSeq" id="WP_138326725.1">
    <property type="nucleotide sequence ID" value="NZ_VCDI01000005.1"/>
</dbReference>
<dbReference type="NCBIfam" id="TIGR02532">
    <property type="entry name" value="IV_pilin_GFxxxE"/>
    <property type="match status" value="1"/>
</dbReference>
<dbReference type="AlphaFoldDB" id="A0A5R9J1Z2"/>
<keyword evidence="1" id="KW-0812">Transmembrane</keyword>
<comment type="caution">
    <text evidence="2">The sequence shown here is derived from an EMBL/GenBank/DDBJ whole genome shotgun (WGS) entry which is preliminary data.</text>
</comment>
<sequence>MQAPEREAGFTLIEMIVVLAVLGLVLTIVLQRGPVRSASLDLRAASRSLVDALREARGRAIATDRPVNVTARQAREAMARMQGRVTLELHSPPGEHEGDGTLRFDPDGGASAALIRLSEGDAGVDIGIDWFSGQIRQGAIHRTDGG</sequence>
<protein>
    <submittedName>
        <fullName evidence="2">Type II secretion system protein GspH</fullName>
    </submittedName>
</protein>
<name>A0A5R9J1Z2_9PROT</name>
<dbReference type="Pfam" id="PF07963">
    <property type="entry name" value="N_methyl"/>
    <property type="match status" value="1"/>
</dbReference>
<proteinExistence type="predicted"/>
<evidence type="ECO:0000313" key="2">
    <source>
        <dbReference type="EMBL" id="TLU71655.1"/>
    </source>
</evidence>
<keyword evidence="3" id="KW-1185">Reference proteome</keyword>
<dbReference type="PROSITE" id="PS00409">
    <property type="entry name" value="PROKAR_NTER_METHYL"/>
    <property type="match status" value="1"/>
</dbReference>
<dbReference type="OrthoDB" id="7275854at2"/>
<dbReference type="InterPro" id="IPR045584">
    <property type="entry name" value="Pilin-like"/>
</dbReference>
<organism evidence="2 3">
    <name type="scientific">Lichenicoccus roseus</name>
    <dbReference type="NCBI Taxonomy" id="2683649"/>
    <lineage>
        <taxon>Bacteria</taxon>
        <taxon>Pseudomonadati</taxon>
        <taxon>Pseudomonadota</taxon>
        <taxon>Alphaproteobacteria</taxon>
        <taxon>Acetobacterales</taxon>
        <taxon>Acetobacteraceae</taxon>
        <taxon>Lichenicoccus</taxon>
    </lineage>
</organism>
<keyword evidence="1" id="KW-1133">Transmembrane helix</keyword>
<evidence type="ECO:0000256" key="1">
    <source>
        <dbReference type="SAM" id="Phobius"/>
    </source>
</evidence>
<dbReference type="InterPro" id="IPR012902">
    <property type="entry name" value="N_methyl_site"/>
</dbReference>
<keyword evidence="1" id="KW-0472">Membrane</keyword>
<evidence type="ECO:0000313" key="3">
    <source>
        <dbReference type="Proteomes" id="UP000305654"/>
    </source>
</evidence>
<feature type="transmembrane region" description="Helical" evidence="1">
    <location>
        <begin position="12"/>
        <end position="30"/>
    </location>
</feature>
<dbReference type="EMBL" id="VCDI01000005">
    <property type="protein sequence ID" value="TLU71655.1"/>
    <property type="molecule type" value="Genomic_DNA"/>
</dbReference>